<dbReference type="OrthoDB" id="8481699at2"/>
<evidence type="ECO:0000313" key="4">
    <source>
        <dbReference type="EMBL" id="GEO08794.1"/>
    </source>
</evidence>
<gene>
    <name evidence="4" type="ORF">SAE01_12900</name>
</gene>
<dbReference type="EMBL" id="BJYT01000004">
    <property type="protein sequence ID" value="GEO08794.1"/>
    <property type="molecule type" value="Genomic_DNA"/>
</dbReference>
<evidence type="ECO:0000256" key="2">
    <source>
        <dbReference type="SAM" id="SignalP"/>
    </source>
</evidence>
<dbReference type="AlphaFoldDB" id="A0A512BA01"/>
<accession>A0A512BA01</accession>
<feature type="signal peptide" evidence="2">
    <location>
        <begin position="1"/>
        <end position="26"/>
    </location>
</feature>
<evidence type="ECO:0000313" key="5">
    <source>
        <dbReference type="Proteomes" id="UP000321513"/>
    </source>
</evidence>
<evidence type="ECO:0000259" key="3">
    <source>
        <dbReference type="Pfam" id="PF03795"/>
    </source>
</evidence>
<dbReference type="Proteomes" id="UP000321513">
    <property type="component" value="Unassembled WGS sequence"/>
</dbReference>
<comment type="caution">
    <text evidence="4">The sequence shown here is derived from an EMBL/GenBank/DDBJ whole genome shotgun (WGS) entry which is preliminary data.</text>
</comment>
<protein>
    <recommendedName>
        <fullName evidence="3">YCII-related domain-containing protein</fullName>
    </recommendedName>
</protein>
<dbReference type="InterPro" id="IPR011008">
    <property type="entry name" value="Dimeric_a/b-barrel"/>
</dbReference>
<keyword evidence="5" id="KW-1185">Reference proteome</keyword>
<organism evidence="4 5">
    <name type="scientific">Segetibacter aerophilus</name>
    <dbReference type="NCBI Taxonomy" id="670293"/>
    <lineage>
        <taxon>Bacteria</taxon>
        <taxon>Pseudomonadati</taxon>
        <taxon>Bacteroidota</taxon>
        <taxon>Chitinophagia</taxon>
        <taxon>Chitinophagales</taxon>
        <taxon>Chitinophagaceae</taxon>
        <taxon>Segetibacter</taxon>
    </lineage>
</organism>
<name>A0A512BA01_9BACT</name>
<comment type="similarity">
    <text evidence="1">Belongs to the YciI family.</text>
</comment>
<dbReference type="Pfam" id="PF03795">
    <property type="entry name" value="YCII"/>
    <property type="match status" value="1"/>
</dbReference>
<feature type="chain" id="PRO_5022083332" description="YCII-related domain-containing protein" evidence="2">
    <location>
        <begin position="27"/>
        <end position="159"/>
    </location>
</feature>
<feature type="domain" description="YCII-related" evidence="3">
    <location>
        <begin position="50"/>
        <end position="136"/>
    </location>
</feature>
<evidence type="ECO:0000256" key="1">
    <source>
        <dbReference type="ARBA" id="ARBA00007689"/>
    </source>
</evidence>
<dbReference type="RefSeq" id="WP_147202861.1">
    <property type="nucleotide sequence ID" value="NZ_BJYT01000004.1"/>
</dbReference>
<dbReference type="InterPro" id="IPR005545">
    <property type="entry name" value="YCII"/>
</dbReference>
<keyword evidence="2" id="KW-0732">Signal</keyword>
<dbReference type="Gene3D" id="3.30.70.1060">
    <property type="entry name" value="Dimeric alpha+beta barrel"/>
    <property type="match status" value="1"/>
</dbReference>
<proteinExistence type="inferred from homology"/>
<reference evidence="4 5" key="1">
    <citation type="submission" date="2019-07" db="EMBL/GenBank/DDBJ databases">
        <title>Whole genome shotgun sequence of Segetibacter aerophilus NBRC 106135.</title>
        <authorList>
            <person name="Hosoyama A."/>
            <person name="Uohara A."/>
            <person name="Ohji S."/>
            <person name="Ichikawa N."/>
        </authorList>
    </citation>
    <scope>NUCLEOTIDE SEQUENCE [LARGE SCALE GENOMIC DNA]</scope>
    <source>
        <strain evidence="4 5">NBRC 106135</strain>
    </source>
</reference>
<sequence length="159" mass="17626">MSFHSNNWFKVVIVLVFLSTSLAAKAQSGNPKFNKALADSLGADDYGMKMYVLVLLKAGTVTIADKKKTDSIFSGHLQNIRRLANEGKLTVAGPLENNDKGYRGIFILNVKTISEAKVLLETDPAIKAKVLETELYQWYGSAALPMYLQFSEKVEKTTY</sequence>
<dbReference type="SUPFAM" id="SSF54909">
    <property type="entry name" value="Dimeric alpha+beta barrel"/>
    <property type="match status" value="1"/>
</dbReference>